<dbReference type="InterPro" id="IPR027417">
    <property type="entry name" value="P-loop_NTPase"/>
</dbReference>
<dbReference type="PANTHER" id="PTHR33463:SF187">
    <property type="entry name" value="AND NB-ARC DOMAIN DISEASE RESISTANCE PROTEIN, PUTATIVE-RELATED"/>
    <property type="match status" value="1"/>
</dbReference>
<dbReference type="Gene3D" id="1.10.8.430">
    <property type="entry name" value="Helical domain of apoptotic protease-activating factors"/>
    <property type="match status" value="1"/>
</dbReference>
<dbReference type="EMBL" id="CACTIH010003613">
    <property type="protein sequence ID" value="CAA2977930.1"/>
    <property type="molecule type" value="Genomic_DNA"/>
</dbReference>
<evidence type="ECO:0000259" key="9">
    <source>
        <dbReference type="Pfam" id="PF23247"/>
    </source>
</evidence>
<reference evidence="11 12" key="1">
    <citation type="submission" date="2019-12" db="EMBL/GenBank/DDBJ databases">
        <authorList>
            <person name="Alioto T."/>
            <person name="Alioto T."/>
            <person name="Gomez Garrido J."/>
        </authorList>
    </citation>
    <scope>NUCLEOTIDE SEQUENCE [LARGE SCALE GENOMIC DNA]</scope>
</reference>
<feature type="domain" description="NB-ARC" evidence="8">
    <location>
        <begin position="321"/>
        <end position="482"/>
    </location>
</feature>
<dbReference type="InterPro" id="IPR057135">
    <property type="entry name" value="At4g27190-like_LRR"/>
</dbReference>
<keyword evidence="2" id="KW-0433">Leucine-rich repeat</keyword>
<dbReference type="SMART" id="SM00369">
    <property type="entry name" value="LRR_TYP"/>
    <property type="match status" value="4"/>
</dbReference>
<dbReference type="InterPro" id="IPR036388">
    <property type="entry name" value="WH-like_DNA-bd_sf"/>
</dbReference>
<evidence type="ECO:0000256" key="3">
    <source>
        <dbReference type="ARBA" id="ARBA00022737"/>
    </source>
</evidence>
<feature type="coiled-coil region" evidence="7">
    <location>
        <begin position="192"/>
        <end position="219"/>
    </location>
</feature>
<dbReference type="InterPro" id="IPR042197">
    <property type="entry name" value="Apaf_helical"/>
</dbReference>
<keyword evidence="4" id="KW-0547">Nucleotide-binding</keyword>
<evidence type="ECO:0000259" key="8">
    <source>
        <dbReference type="Pfam" id="PF00931"/>
    </source>
</evidence>
<evidence type="ECO:0000256" key="5">
    <source>
        <dbReference type="ARBA" id="ARBA00022821"/>
    </source>
</evidence>
<evidence type="ECO:0000313" key="11">
    <source>
        <dbReference type="EMBL" id="CAA2977930.1"/>
    </source>
</evidence>
<dbReference type="Gene3D" id="3.80.10.10">
    <property type="entry name" value="Ribonuclease Inhibitor"/>
    <property type="match status" value="2"/>
</dbReference>
<dbReference type="FunFam" id="1.10.10.10:FF:000322">
    <property type="entry name" value="Probable disease resistance protein At1g63360"/>
    <property type="match status" value="1"/>
</dbReference>
<feature type="domain" description="Disease resistance protein At4g27190-like leucine-rich repeats" evidence="9">
    <location>
        <begin position="1009"/>
        <end position="1096"/>
    </location>
</feature>
<dbReference type="InterPro" id="IPR032675">
    <property type="entry name" value="LRR_dom_sf"/>
</dbReference>
<dbReference type="PANTHER" id="PTHR33463">
    <property type="entry name" value="NB-ARC DOMAIN-CONTAINING PROTEIN-RELATED"/>
    <property type="match status" value="1"/>
</dbReference>
<sequence>MGDMLANVLVNVASDYYYLDKKMQNLKRKVERLSCQKVDMIARLREEERHPGKRRKSMVNYWLSEVVTKQKEFESLEAEVNQNSRISRVTLAKCADEMIEEVTGLLDQSIFSERVVLDVSETIEEKFVTVEWRGQAFKDNLETVKNYLLGSEVSSIGVYGMGGVGKTTLAQCIYNELKNESNTMGDMLANVLVNVASDYYNLEKKMQNLKRKVELLSCQEADMVARLREEERHLGKRPKSVVKYWLSEVVSKQKEFESLEAQVNQNSRISRVTLTKRADEMIEEVTGLLDQGIFSEGVLLDVSETIEEKFVTVEWRGQSFKENLETIWISLLGNEVSSIGVYGMGGVGKTTLAQCIYNELKNETSFCKNIFWFTVSQDSNIYKLQNDIGKALNLDLSGEDDEYKRAAKLGWALERKKRFVLMLDDVWTPFLLQRIGISPSLHGFKMIVISRSLEVCRNMECQNYLKVEVLSDEEAWKLFMNKLSYGKRLPPKVEKIAREVVKKCAGLPLAIITMAGSLRGVVDIHDWRDALEELKESCVGRDVMEDDVFPILLSSFNRLRDPILKHCFLYCSLYPEDQSLDRHELISNFISEGLMERRRSRQAYFDQGHKILNKLENVCLLERCEISYPVDQSVNLGVKMHDLIRDMALKITKDDYMVKTGLQLKEIPEEQEWKEDLVKVSLMWNRIEVISRVTSPKCPKLSTLLLRLNPLKSIPDSFFLQMRGLHVLNLSDTVIEYLPNSISDLEELKALLLNGCQNLVFVPPLGNLKALKELDLSHTGIKEIPQGVESLTNLKCLDTIGSHIETITTGTLQGLSLLQHLTLPQRMTIPIEEVAGLKQLEEIKGKFRSMHDFNIFMKSRPRDGQLNIYNIQIGDSVAYLYKTGLAKARTFGITFGIDSLKKGERGKDKIMLPRNIESMEFDRCGLCSCLFNDILQLNTATELKRCYVENEDGIEFIVRLSLEKEPMAEEEAQSSLMPLHYLENLTLESLPNFIGLIWWDVVPPVASLPRGLFSHLRFLMIWNCVKIKKLLPRSLIPNLHNLEKLSVYSCAKMEEIIGDDESDGGFGAESSTVITLPRLKFLELYNLPELKSIYKGTIICESIKVIFIRGIKKVKKVPLFLPPLNGQPSPPPSLIKIRLWENDKGWWESLEWDQPNAYTVLHPFVDYLSI</sequence>
<dbReference type="PROSITE" id="PS51450">
    <property type="entry name" value="LRR"/>
    <property type="match status" value="1"/>
</dbReference>
<dbReference type="Gene3D" id="1.10.10.10">
    <property type="entry name" value="Winged helix-like DNA-binding domain superfamily/Winged helix DNA-binding domain"/>
    <property type="match status" value="1"/>
</dbReference>
<keyword evidence="12" id="KW-1185">Reference proteome</keyword>
<evidence type="ECO:0000313" key="12">
    <source>
        <dbReference type="Proteomes" id="UP000594638"/>
    </source>
</evidence>
<dbReference type="PRINTS" id="PR00364">
    <property type="entry name" value="DISEASERSIST"/>
</dbReference>
<dbReference type="AlphaFoldDB" id="A0A8S0RF93"/>
<proteinExistence type="inferred from homology"/>
<dbReference type="Pfam" id="PF00931">
    <property type="entry name" value="NB-ARC"/>
    <property type="match status" value="2"/>
</dbReference>
<dbReference type="Gramene" id="OE9A103238T2">
    <property type="protein sequence ID" value="OE9A103238C2"/>
    <property type="gene ID" value="OE9A103238"/>
</dbReference>
<evidence type="ECO:0000256" key="7">
    <source>
        <dbReference type="SAM" id="Coils"/>
    </source>
</evidence>
<accession>A0A8S0RF93</accession>
<dbReference type="Gene3D" id="3.40.50.300">
    <property type="entry name" value="P-loop containing nucleotide triphosphate hydrolases"/>
    <property type="match status" value="2"/>
</dbReference>
<evidence type="ECO:0000256" key="6">
    <source>
        <dbReference type="ARBA" id="ARBA00022840"/>
    </source>
</evidence>
<dbReference type="SUPFAM" id="SSF52540">
    <property type="entry name" value="P-loop containing nucleoside triphosphate hydrolases"/>
    <property type="match status" value="2"/>
</dbReference>
<feature type="domain" description="Disease resistance protein winged helix" evidence="10">
    <location>
        <begin position="573"/>
        <end position="648"/>
    </location>
</feature>
<dbReference type="GO" id="GO:0005524">
    <property type="term" value="F:ATP binding"/>
    <property type="evidence" value="ECO:0007669"/>
    <property type="project" value="UniProtKB-KW"/>
</dbReference>
<dbReference type="InterPro" id="IPR001611">
    <property type="entry name" value="Leu-rich_rpt"/>
</dbReference>
<evidence type="ECO:0000259" key="10">
    <source>
        <dbReference type="Pfam" id="PF23559"/>
    </source>
</evidence>
<feature type="domain" description="NB-ARC" evidence="8">
    <location>
        <begin position="138"/>
        <end position="287"/>
    </location>
</feature>
<keyword evidence="7" id="KW-0175">Coiled coil</keyword>
<dbReference type="GO" id="GO:0051607">
    <property type="term" value="P:defense response to virus"/>
    <property type="evidence" value="ECO:0007669"/>
    <property type="project" value="UniProtKB-ARBA"/>
</dbReference>
<evidence type="ECO:0000256" key="2">
    <source>
        <dbReference type="ARBA" id="ARBA00022614"/>
    </source>
</evidence>
<dbReference type="InterPro" id="IPR050905">
    <property type="entry name" value="Plant_NBS-LRR"/>
</dbReference>
<dbReference type="InterPro" id="IPR002182">
    <property type="entry name" value="NB-ARC"/>
</dbReference>
<dbReference type="InterPro" id="IPR003591">
    <property type="entry name" value="Leu-rich_rpt_typical-subtyp"/>
</dbReference>
<comment type="caution">
    <text evidence="11">The sequence shown here is derived from an EMBL/GenBank/DDBJ whole genome shotgun (WGS) entry which is preliminary data.</text>
</comment>
<keyword evidence="3" id="KW-0677">Repeat</keyword>
<keyword evidence="5" id="KW-0611">Plant defense</keyword>
<dbReference type="FunFam" id="3.40.50.300:FF:001091">
    <property type="entry name" value="Probable disease resistance protein At1g61300"/>
    <property type="match status" value="1"/>
</dbReference>
<keyword evidence="6" id="KW-0067">ATP-binding</keyword>
<protein>
    <submittedName>
        <fullName evidence="11">Probable disease resistance At5g63020</fullName>
    </submittedName>
</protein>
<dbReference type="Proteomes" id="UP000594638">
    <property type="component" value="Unassembled WGS sequence"/>
</dbReference>
<comment type="similarity">
    <text evidence="1">Belongs to the disease resistance NB-LRR family.</text>
</comment>
<dbReference type="OrthoDB" id="1926275at2759"/>
<dbReference type="Pfam" id="PF23247">
    <property type="entry name" value="LRR_RPS2"/>
    <property type="match status" value="1"/>
</dbReference>
<name>A0A8S0RF93_OLEEU</name>
<gene>
    <name evidence="11" type="ORF">OLEA9_A103238</name>
</gene>
<evidence type="ECO:0000256" key="4">
    <source>
        <dbReference type="ARBA" id="ARBA00022741"/>
    </source>
</evidence>
<dbReference type="SUPFAM" id="SSF52058">
    <property type="entry name" value="L domain-like"/>
    <property type="match status" value="1"/>
</dbReference>
<dbReference type="InterPro" id="IPR058922">
    <property type="entry name" value="WHD_DRP"/>
</dbReference>
<dbReference type="Pfam" id="PF23559">
    <property type="entry name" value="WHD_DRP"/>
    <property type="match status" value="1"/>
</dbReference>
<evidence type="ECO:0000256" key="1">
    <source>
        <dbReference type="ARBA" id="ARBA00008894"/>
    </source>
</evidence>
<organism evidence="11 12">
    <name type="scientific">Olea europaea subsp. europaea</name>
    <dbReference type="NCBI Taxonomy" id="158383"/>
    <lineage>
        <taxon>Eukaryota</taxon>
        <taxon>Viridiplantae</taxon>
        <taxon>Streptophyta</taxon>
        <taxon>Embryophyta</taxon>
        <taxon>Tracheophyta</taxon>
        <taxon>Spermatophyta</taxon>
        <taxon>Magnoliopsida</taxon>
        <taxon>eudicotyledons</taxon>
        <taxon>Gunneridae</taxon>
        <taxon>Pentapetalae</taxon>
        <taxon>asterids</taxon>
        <taxon>lamiids</taxon>
        <taxon>Lamiales</taxon>
        <taxon>Oleaceae</taxon>
        <taxon>Oleeae</taxon>
        <taxon>Olea</taxon>
    </lineage>
</organism>
<dbReference type="Pfam" id="PF13855">
    <property type="entry name" value="LRR_8"/>
    <property type="match status" value="1"/>
</dbReference>
<dbReference type="GO" id="GO:0043531">
    <property type="term" value="F:ADP binding"/>
    <property type="evidence" value="ECO:0007669"/>
    <property type="project" value="InterPro"/>
</dbReference>